<dbReference type="GO" id="GO:0007165">
    <property type="term" value="P:signal transduction"/>
    <property type="evidence" value="ECO:0007669"/>
    <property type="project" value="InterPro"/>
</dbReference>
<proteinExistence type="predicted"/>
<dbReference type="InterPro" id="IPR052155">
    <property type="entry name" value="Biofilm_reg_signaling"/>
</dbReference>
<dbReference type="SMART" id="SM00267">
    <property type="entry name" value="GGDEF"/>
    <property type="match status" value="1"/>
</dbReference>
<dbReference type="Proteomes" id="UP001139353">
    <property type="component" value="Unassembled WGS sequence"/>
</dbReference>
<dbReference type="PANTHER" id="PTHR44757">
    <property type="entry name" value="DIGUANYLATE CYCLASE DGCP"/>
    <property type="match status" value="1"/>
</dbReference>
<evidence type="ECO:0000259" key="2">
    <source>
        <dbReference type="PROSITE" id="PS50112"/>
    </source>
</evidence>
<dbReference type="GO" id="GO:0016020">
    <property type="term" value="C:membrane"/>
    <property type="evidence" value="ECO:0007669"/>
    <property type="project" value="InterPro"/>
</dbReference>
<keyword evidence="1" id="KW-0812">Transmembrane</keyword>
<dbReference type="SUPFAM" id="SSF55785">
    <property type="entry name" value="PYP-like sensor domain (PAS domain)"/>
    <property type="match status" value="1"/>
</dbReference>
<dbReference type="InterPro" id="IPR043128">
    <property type="entry name" value="Rev_trsase/Diguanyl_cyclase"/>
</dbReference>
<dbReference type="CDD" id="cd01949">
    <property type="entry name" value="GGDEF"/>
    <property type="match status" value="1"/>
</dbReference>
<dbReference type="InterPro" id="IPR029787">
    <property type="entry name" value="Nucleotide_cyclase"/>
</dbReference>
<dbReference type="CDD" id="cd00130">
    <property type="entry name" value="PAS"/>
    <property type="match status" value="1"/>
</dbReference>
<feature type="transmembrane region" description="Helical" evidence="1">
    <location>
        <begin position="147"/>
        <end position="173"/>
    </location>
</feature>
<dbReference type="InterPro" id="IPR000160">
    <property type="entry name" value="GGDEF_dom"/>
</dbReference>
<dbReference type="Gene3D" id="3.30.450.20">
    <property type="entry name" value="PAS domain"/>
    <property type="match status" value="1"/>
</dbReference>
<evidence type="ECO:0000313" key="5">
    <source>
        <dbReference type="EMBL" id="MCK9684657.1"/>
    </source>
</evidence>
<evidence type="ECO:0000313" key="6">
    <source>
        <dbReference type="Proteomes" id="UP001139353"/>
    </source>
</evidence>
<dbReference type="SUPFAM" id="SSF55073">
    <property type="entry name" value="Nucleotide cyclase"/>
    <property type="match status" value="1"/>
</dbReference>
<keyword evidence="1" id="KW-1133">Transmembrane helix</keyword>
<organism evidence="5 6">
    <name type="scientific">Scleromatobacter humisilvae</name>
    <dbReference type="NCBI Taxonomy" id="2897159"/>
    <lineage>
        <taxon>Bacteria</taxon>
        <taxon>Pseudomonadati</taxon>
        <taxon>Pseudomonadota</taxon>
        <taxon>Betaproteobacteria</taxon>
        <taxon>Burkholderiales</taxon>
        <taxon>Sphaerotilaceae</taxon>
        <taxon>Scleromatobacter</taxon>
    </lineage>
</organism>
<dbReference type="Pfam" id="PF00990">
    <property type="entry name" value="GGDEF"/>
    <property type="match status" value="1"/>
</dbReference>
<dbReference type="Gene3D" id="3.30.70.270">
    <property type="match status" value="1"/>
</dbReference>
<dbReference type="PROSITE" id="PS50112">
    <property type="entry name" value="PAS"/>
    <property type="match status" value="1"/>
</dbReference>
<accession>A0A9X1YFD7</accession>
<feature type="domain" description="GGDEF" evidence="4">
    <location>
        <begin position="403"/>
        <end position="540"/>
    </location>
</feature>
<keyword evidence="5" id="KW-0548">Nucleotidyltransferase</keyword>
<dbReference type="PROSITE" id="PS50885">
    <property type="entry name" value="HAMP"/>
    <property type="match status" value="1"/>
</dbReference>
<evidence type="ECO:0000259" key="3">
    <source>
        <dbReference type="PROSITE" id="PS50885"/>
    </source>
</evidence>
<dbReference type="GO" id="GO:0052621">
    <property type="term" value="F:diguanylate cyclase activity"/>
    <property type="evidence" value="ECO:0007669"/>
    <property type="project" value="UniProtKB-EC"/>
</dbReference>
<gene>
    <name evidence="5" type="ORF">LPC04_02935</name>
</gene>
<dbReference type="EC" id="2.7.7.65" evidence="5"/>
<reference evidence="5" key="1">
    <citation type="submission" date="2021-11" db="EMBL/GenBank/DDBJ databases">
        <title>BS-T2-15 a new species belonging to the Comamonadaceae family isolated from the soil of a French oak forest.</title>
        <authorList>
            <person name="Mieszkin S."/>
            <person name="Alain K."/>
        </authorList>
    </citation>
    <scope>NUCLEOTIDE SEQUENCE</scope>
    <source>
        <strain evidence="5">BS-T2-15</strain>
    </source>
</reference>
<protein>
    <submittedName>
        <fullName evidence="5">Diguanylate cyclase</fullName>
        <ecNumber evidence="5">2.7.7.65</ecNumber>
    </submittedName>
</protein>
<sequence length="542" mass="59207">MNLPRSRLQYRFPAGALAAALVFALIAGALAYALGERRANEAAHQTIAGMQAAVEKTAAIAVYAHDAPLMREVLEGVARNSLVRQVDIVDDGGRTLLQGSGRAAPVHASEAVVLQPLKSPFDAGETIGAMRIEIDGDQLQRVARREAWLMALLMVGQAALIAMIVFLTGARLVSRPIVRLARALAMMPPGSTQLLPTPRGHAHDEIGTLVQSANDLLSANAQALQRERELRQDIEAMEAQYRQIFDSTSAGIFVLDRQGRLINGNPTVLKVIGGGVRDLRQMRGRDFLELVFARPERARAMIEQAALRNETMSADLELRAAEGRTRWAHCLLSVQEARRPDETTDSMAMDGVVEGVLYDITERKQVETDVRRRADHDALTGALNRNGIDEAIDRHLAHGDATDALTLLYLDLDGFKQINDRHGHHHGDEVLQQAVQRIQSELRRNTDLVGRIGGDEFVVALAHSGPTDVAASQIAASIVARLCEPFELDGGRAVAEIGVSIGMASFPRHGRQRRELMHAADEAMYWVKRHGKNGYATALAEK</sequence>
<dbReference type="PANTHER" id="PTHR44757:SF2">
    <property type="entry name" value="BIOFILM ARCHITECTURE MAINTENANCE PROTEIN MBAA"/>
    <property type="match status" value="1"/>
</dbReference>
<feature type="domain" description="HAMP" evidence="3">
    <location>
        <begin position="171"/>
        <end position="225"/>
    </location>
</feature>
<dbReference type="PROSITE" id="PS50887">
    <property type="entry name" value="GGDEF"/>
    <property type="match status" value="1"/>
</dbReference>
<dbReference type="AlphaFoldDB" id="A0A9X1YFD7"/>
<evidence type="ECO:0000259" key="4">
    <source>
        <dbReference type="PROSITE" id="PS50887"/>
    </source>
</evidence>
<keyword evidence="1" id="KW-0472">Membrane</keyword>
<keyword evidence="5" id="KW-0808">Transferase</keyword>
<evidence type="ECO:0000256" key="1">
    <source>
        <dbReference type="SAM" id="Phobius"/>
    </source>
</evidence>
<dbReference type="InterPro" id="IPR035965">
    <property type="entry name" value="PAS-like_dom_sf"/>
</dbReference>
<name>A0A9X1YFD7_9BURK</name>
<dbReference type="EMBL" id="JAJLJH010000001">
    <property type="protein sequence ID" value="MCK9684657.1"/>
    <property type="molecule type" value="Genomic_DNA"/>
</dbReference>
<dbReference type="NCBIfam" id="TIGR00229">
    <property type="entry name" value="sensory_box"/>
    <property type="match status" value="1"/>
</dbReference>
<dbReference type="RefSeq" id="WP_275680684.1">
    <property type="nucleotide sequence ID" value="NZ_JAJLJH010000001.1"/>
</dbReference>
<feature type="domain" description="PAS" evidence="2">
    <location>
        <begin position="237"/>
        <end position="273"/>
    </location>
</feature>
<keyword evidence="6" id="KW-1185">Reference proteome</keyword>
<dbReference type="InterPro" id="IPR003660">
    <property type="entry name" value="HAMP_dom"/>
</dbReference>
<dbReference type="SMART" id="SM00091">
    <property type="entry name" value="PAS"/>
    <property type="match status" value="1"/>
</dbReference>
<dbReference type="Gene3D" id="6.10.340.10">
    <property type="match status" value="1"/>
</dbReference>
<dbReference type="NCBIfam" id="TIGR00254">
    <property type="entry name" value="GGDEF"/>
    <property type="match status" value="1"/>
</dbReference>
<dbReference type="Pfam" id="PF13188">
    <property type="entry name" value="PAS_8"/>
    <property type="match status" value="1"/>
</dbReference>
<dbReference type="InterPro" id="IPR000014">
    <property type="entry name" value="PAS"/>
</dbReference>
<comment type="caution">
    <text evidence="5">The sequence shown here is derived from an EMBL/GenBank/DDBJ whole genome shotgun (WGS) entry which is preliminary data.</text>
</comment>